<dbReference type="InterPro" id="IPR006179">
    <property type="entry name" value="5_nucleotidase/apyrase"/>
</dbReference>
<evidence type="ECO:0000313" key="5">
    <source>
        <dbReference type="EMBL" id="KAK7536955.1"/>
    </source>
</evidence>
<feature type="domain" description="Calcineurin-like phosphoesterase" evidence="3">
    <location>
        <begin position="59"/>
        <end position="287"/>
    </location>
</feature>
<proteinExistence type="predicted"/>
<keyword evidence="6" id="KW-1185">Reference proteome</keyword>
<evidence type="ECO:0000256" key="1">
    <source>
        <dbReference type="SAM" id="MobiDB-lite"/>
    </source>
</evidence>
<feature type="signal peptide" evidence="2">
    <location>
        <begin position="1"/>
        <end position="18"/>
    </location>
</feature>
<dbReference type="SUPFAM" id="SSF56300">
    <property type="entry name" value="Metallo-dependent phosphatases"/>
    <property type="match status" value="1"/>
</dbReference>
<protein>
    <submittedName>
        <fullName evidence="5">Metallo-dependent phosphatase-like protein</fullName>
    </submittedName>
</protein>
<dbReference type="InterPro" id="IPR004843">
    <property type="entry name" value="Calcineurin-like_PHP"/>
</dbReference>
<evidence type="ECO:0000259" key="4">
    <source>
        <dbReference type="Pfam" id="PF21953"/>
    </source>
</evidence>
<dbReference type="PANTHER" id="PTHR11575">
    <property type="entry name" value="5'-NUCLEOTIDASE-RELATED"/>
    <property type="match status" value="1"/>
</dbReference>
<name>A0ABR1LSI8_9PEZI</name>
<dbReference type="Gene3D" id="3.90.780.10">
    <property type="entry name" value="5'-Nucleotidase, C-terminal domain"/>
    <property type="match status" value="2"/>
</dbReference>
<sequence>MRFSNLLYLVGVGVPALACEDCNGPQNDAVMTRKVKRMQPDAEEAPHPPKGPLEWGQINFLHTTDTHGWLEGHIKEENYGADWGDFVSFVAAMKCQAQEYGVDLLLIDTGDLHDGIGLSDATDPNGQLSNPIFQNIDYDLLTIGNHELYVTEIAYEHFNQFAKVYGDRYLTSNVKILNPANGQFEYIGKQYRYFTTEHGLRIMAFGFIFDFDKNSNVSKVVKADDVLKEQWFQDALNFDQPIDMFVVIGHNAARTTDKTSTMGKYYGAIRDKFPDTPIQIFGGHTHMRDFVVYDNKATAIESGRYCETLGWISIAGLEASKAQQPLGIPGPSRPAEPVEDAERDKSLPQSKTPSSLVYSRRYLDWNRLTFAYHADRSQDTDFDTQQGKAVTATITGVRSQLNLTRLIGCAPRTYCIFCKPFGTEGSIYKLLEEALSKIVVNEERKDKPRIIFVNTGNIRFDLVQGPFTYDDSFIVSPFENTFKYLPDVPWDQAKTVLDTMNAGPYQKRSLDLTPRDFGFNGMSLVDQEECVDPPVFHDGLVKRGEPNRLTRRSDYDPTPGYVTKDDFGEDGDDTPHVNVTAYPLPNDVQANASFPTDGTLPDKVDVIYINFIEKYVVGALSKVGAKYTAKDAKAYLPDSFKSNQVIPKFAELEWKANIDNCPVGKGVGYDKRRV</sequence>
<feature type="domain" description="Putative 5'-nucleotidase C-terminal" evidence="4">
    <location>
        <begin position="413"/>
        <end position="617"/>
    </location>
</feature>
<feature type="region of interest" description="Disordered" evidence="1">
    <location>
        <begin position="547"/>
        <end position="572"/>
    </location>
</feature>
<dbReference type="InterPro" id="IPR041823">
    <property type="entry name" value="YHR202W_N"/>
</dbReference>
<dbReference type="RefSeq" id="XP_066655106.1">
    <property type="nucleotide sequence ID" value="XM_066800195.1"/>
</dbReference>
<dbReference type="PANTHER" id="PTHR11575:SF22">
    <property type="entry name" value="ADL392WP"/>
    <property type="match status" value="1"/>
</dbReference>
<feature type="region of interest" description="Disordered" evidence="1">
    <location>
        <begin position="323"/>
        <end position="353"/>
    </location>
</feature>
<reference evidence="5 6" key="1">
    <citation type="submission" date="2024-04" db="EMBL/GenBank/DDBJ databases">
        <title>Phyllosticta paracitricarpa is synonymous to the EU quarantine fungus P. citricarpa based on phylogenomic analyses.</title>
        <authorList>
            <consortium name="Lawrence Berkeley National Laboratory"/>
            <person name="Van ingen-buijs V.A."/>
            <person name="Van westerhoven A.C."/>
            <person name="Haridas S."/>
            <person name="Skiadas P."/>
            <person name="Martin F."/>
            <person name="Groenewald J.Z."/>
            <person name="Crous P.W."/>
            <person name="Seidl M.F."/>
        </authorList>
    </citation>
    <scope>NUCLEOTIDE SEQUENCE [LARGE SCALE GENOMIC DNA]</scope>
    <source>
        <strain evidence="5 6">CPC 17464</strain>
    </source>
</reference>
<comment type="caution">
    <text evidence="5">The sequence shown here is derived from an EMBL/GenBank/DDBJ whole genome shotgun (WGS) entry which is preliminary data.</text>
</comment>
<evidence type="ECO:0000256" key="2">
    <source>
        <dbReference type="SAM" id="SignalP"/>
    </source>
</evidence>
<dbReference type="Gene3D" id="3.60.21.10">
    <property type="match status" value="1"/>
</dbReference>
<gene>
    <name evidence="5" type="ORF">J3D65DRAFT_623896</name>
</gene>
<dbReference type="InterPro" id="IPR014485">
    <property type="entry name" value="Pesterase_C1039"/>
</dbReference>
<evidence type="ECO:0000259" key="3">
    <source>
        <dbReference type="Pfam" id="PF00149"/>
    </source>
</evidence>
<dbReference type="InterPro" id="IPR029052">
    <property type="entry name" value="Metallo-depent_PP-like"/>
</dbReference>
<dbReference type="Proteomes" id="UP001360953">
    <property type="component" value="Unassembled WGS sequence"/>
</dbReference>
<dbReference type="EMBL" id="JBBPEH010000006">
    <property type="protein sequence ID" value="KAK7536955.1"/>
    <property type="molecule type" value="Genomic_DNA"/>
</dbReference>
<evidence type="ECO:0000313" key="6">
    <source>
        <dbReference type="Proteomes" id="UP001360953"/>
    </source>
</evidence>
<dbReference type="CDD" id="cd07407">
    <property type="entry name" value="MPP_YHR202W_N"/>
    <property type="match status" value="1"/>
</dbReference>
<dbReference type="PIRSF" id="PIRSF017316">
    <property type="entry name" value="Pesterase_C1039"/>
    <property type="match status" value="1"/>
</dbReference>
<dbReference type="InterPro" id="IPR036907">
    <property type="entry name" value="5'-Nucleotdase_C_sf"/>
</dbReference>
<dbReference type="SUPFAM" id="SSF55816">
    <property type="entry name" value="5'-nucleotidase (syn. UDP-sugar hydrolase), C-terminal domain"/>
    <property type="match status" value="1"/>
</dbReference>
<dbReference type="InterPro" id="IPR053828">
    <property type="entry name" value="Nucleosidase_C"/>
</dbReference>
<dbReference type="GeneID" id="92033101"/>
<organism evidence="5 6">
    <name type="scientific">Phyllosticta citribraziliensis</name>
    <dbReference type="NCBI Taxonomy" id="989973"/>
    <lineage>
        <taxon>Eukaryota</taxon>
        <taxon>Fungi</taxon>
        <taxon>Dikarya</taxon>
        <taxon>Ascomycota</taxon>
        <taxon>Pezizomycotina</taxon>
        <taxon>Dothideomycetes</taxon>
        <taxon>Dothideomycetes incertae sedis</taxon>
        <taxon>Botryosphaeriales</taxon>
        <taxon>Phyllostictaceae</taxon>
        <taxon>Phyllosticta</taxon>
    </lineage>
</organism>
<keyword evidence="2" id="KW-0732">Signal</keyword>
<dbReference type="Pfam" id="PF21953">
    <property type="entry name" value="NadN_nucleosid_C"/>
    <property type="match status" value="1"/>
</dbReference>
<accession>A0ABR1LSI8</accession>
<feature type="chain" id="PRO_5047521702" evidence="2">
    <location>
        <begin position="19"/>
        <end position="674"/>
    </location>
</feature>
<dbReference type="Pfam" id="PF00149">
    <property type="entry name" value="Metallophos"/>
    <property type="match status" value="1"/>
</dbReference>